<evidence type="ECO:0000313" key="3">
    <source>
        <dbReference type="Proteomes" id="UP000050761"/>
    </source>
</evidence>
<organism evidence="3 4">
    <name type="scientific">Heligmosomoides polygyrus</name>
    <name type="common">Parasitic roundworm</name>
    <dbReference type="NCBI Taxonomy" id="6339"/>
    <lineage>
        <taxon>Eukaryota</taxon>
        <taxon>Metazoa</taxon>
        <taxon>Ecdysozoa</taxon>
        <taxon>Nematoda</taxon>
        <taxon>Chromadorea</taxon>
        <taxon>Rhabditida</taxon>
        <taxon>Rhabditina</taxon>
        <taxon>Rhabditomorpha</taxon>
        <taxon>Strongyloidea</taxon>
        <taxon>Heligmosomidae</taxon>
        <taxon>Heligmosomoides</taxon>
    </lineage>
</organism>
<evidence type="ECO:0000256" key="1">
    <source>
        <dbReference type="SAM" id="MobiDB-lite"/>
    </source>
</evidence>
<dbReference type="Proteomes" id="UP000050761">
    <property type="component" value="Unassembled WGS sequence"/>
</dbReference>
<feature type="region of interest" description="Disordered" evidence="1">
    <location>
        <begin position="70"/>
        <end position="94"/>
    </location>
</feature>
<dbReference type="EMBL" id="UZAH01029690">
    <property type="protein sequence ID" value="VDP07438.1"/>
    <property type="molecule type" value="Genomic_DNA"/>
</dbReference>
<reference evidence="2 3" key="1">
    <citation type="submission" date="2018-11" db="EMBL/GenBank/DDBJ databases">
        <authorList>
            <consortium name="Pathogen Informatics"/>
        </authorList>
    </citation>
    <scope>NUCLEOTIDE SEQUENCE [LARGE SCALE GENOMIC DNA]</scope>
</reference>
<proteinExistence type="predicted"/>
<dbReference type="WBParaSite" id="HPBE_0001693001-mRNA-1">
    <property type="protein sequence ID" value="HPBE_0001693001-mRNA-1"/>
    <property type="gene ID" value="HPBE_0001693001"/>
</dbReference>
<gene>
    <name evidence="2" type="ORF">HPBE_LOCUS16929</name>
</gene>
<reference evidence="4" key="2">
    <citation type="submission" date="2019-09" db="UniProtKB">
        <authorList>
            <consortium name="WormBaseParasite"/>
        </authorList>
    </citation>
    <scope>IDENTIFICATION</scope>
</reference>
<protein>
    <submittedName>
        <fullName evidence="4">Ovule protein</fullName>
    </submittedName>
</protein>
<accession>A0A3P8BCF2</accession>
<evidence type="ECO:0000313" key="2">
    <source>
        <dbReference type="EMBL" id="VDP07438.1"/>
    </source>
</evidence>
<dbReference type="AlphaFoldDB" id="A0A183G5L6"/>
<evidence type="ECO:0000313" key="4">
    <source>
        <dbReference type="WBParaSite" id="HPBE_0001693001-mRNA-1"/>
    </source>
</evidence>
<sequence length="94" mass="10632">MIFADHVISTKTTAATKFIPISAKIFKRHPLHQAVTARLHFPEPCLLTMPHYVTQGWLLFLSQTSPKTQTTFTPQTSHQKAEVTEGCELQNLEN</sequence>
<name>A0A183G5L6_HELPZ</name>
<keyword evidence="3" id="KW-1185">Reference proteome</keyword>
<accession>A0A183G5L6</accession>